<evidence type="ECO:0000256" key="3">
    <source>
        <dbReference type="ARBA" id="ARBA00022475"/>
    </source>
</evidence>
<feature type="domain" description="TarS C-terminal" evidence="7">
    <location>
        <begin position="131"/>
        <end position="277"/>
    </location>
</feature>
<dbReference type="GO" id="GO:0047355">
    <property type="term" value="F:CDP-glycerol glycerophosphotransferase activity"/>
    <property type="evidence" value="ECO:0007669"/>
    <property type="project" value="InterPro"/>
</dbReference>
<evidence type="ECO:0000256" key="1">
    <source>
        <dbReference type="ARBA" id="ARBA00004202"/>
    </source>
</evidence>
<dbReference type="InterPro" id="IPR043148">
    <property type="entry name" value="TagF_C"/>
</dbReference>
<dbReference type="InterPro" id="IPR043149">
    <property type="entry name" value="TagF_N"/>
</dbReference>
<dbReference type="Pfam" id="PF18674">
    <property type="entry name" value="TarS_C1"/>
    <property type="match status" value="1"/>
</dbReference>
<dbReference type="InterPro" id="IPR051612">
    <property type="entry name" value="Teichoic_Acid_Biosynth"/>
</dbReference>
<dbReference type="PANTHER" id="PTHR37316">
    <property type="entry name" value="TEICHOIC ACID GLYCEROL-PHOSPHATE PRIMASE"/>
    <property type="match status" value="1"/>
</dbReference>
<gene>
    <name evidence="8" type="ORF">CEP64_08340</name>
</gene>
<evidence type="ECO:0000256" key="4">
    <source>
        <dbReference type="ARBA" id="ARBA00022679"/>
    </source>
</evidence>
<evidence type="ECO:0000256" key="2">
    <source>
        <dbReference type="ARBA" id="ARBA00010488"/>
    </source>
</evidence>
<proteinExistence type="inferred from homology"/>
<dbReference type="KEGG" id="sscu:CEP64_08340"/>
<evidence type="ECO:0000313" key="9">
    <source>
        <dbReference type="Proteomes" id="UP000197058"/>
    </source>
</evidence>
<comment type="similarity">
    <text evidence="2">Belongs to the CDP-glycerol glycerophosphotransferase family.</text>
</comment>
<evidence type="ECO:0000256" key="6">
    <source>
        <dbReference type="ARBA" id="ARBA00023136"/>
    </source>
</evidence>
<dbReference type="GO" id="GO:0005886">
    <property type="term" value="C:plasma membrane"/>
    <property type="evidence" value="ECO:0007669"/>
    <property type="project" value="UniProtKB-SubCell"/>
</dbReference>
<name>A0AAI8DJ06_MAMSC</name>
<evidence type="ECO:0000256" key="5">
    <source>
        <dbReference type="ARBA" id="ARBA00022944"/>
    </source>
</evidence>
<keyword evidence="6" id="KW-0472">Membrane</keyword>
<accession>A0AAI8DJ06</accession>
<dbReference type="Gene3D" id="3.40.50.11820">
    <property type="match status" value="1"/>
</dbReference>
<dbReference type="EMBL" id="CP022046">
    <property type="protein sequence ID" value="ASE34592.1"/>
    <property type="molecule type" value="Genomic_DNA"/>
</dbReference>
<keyword evidence="4" id="KW-0808">Transferase</keyword>
<evidence type="ECO:0000259" key="7">
    <source>
        <dbReference type="Pfam" id="PF18674"/>
    </source>
</evidence>
<dbReference type="InterPro" id="IPR007554">
    <property type="entry name" value="Glycerophosphate_synth"/>
</dbReference>
<dbReference type="AlphaFoldDB" id="A0AAI8DJ06"/>
<dbReference type="Gene3D" id="3.40.50.12580">
    <property type="match status" value="2"/>
</dbReference>
<keyword evidence="5" id="KW-0777">Teichoic acid biosynthesis</keyword>
<sequence>MKILNIYQESELLIFEFDQTLDNIKNVYIKNEFDEIMVPQSNIKNQFKINLNEVLEKFSQYDRETIFILLEQSDGITQSIQKINIKKYEYYIQNFETIINGETTITPYITKNGIIQITLKPELPVSTYFARRHIDKIVINNKQAFLKGKFSIQNSTLEYAHLRITSRLSENVIEIPLEPTVFNVYQKLNSTSYDFEIDILNELKQYLANDFDSEDIIDIFLNIKVKEFKNVIDVKLGNPRIMVERFAKGEVSIDLGQTVKTAIPYFTMKGRNLSFRINEYAKEDYEAYKKLMHDYPTLIKNNLNKNKVWVIGEKSYKAQDNGYHFFKYMRTEHPNEEVYYVIDKNSEERKNVEPYGNVIDFKSKEHFEVMIKADVICSTHHTELLFPSHEASYVKKIRAKRVFLQHGVLGAKNLTQINGKQLKDFNVDMFITSSNREKQIVNRDLLFDSYQAKVTGLSRFDELFKENVEVKNQILIIPTWRDWITNINSLLESDYLQNYNDLLNRPEWKTIAQSKNVDIIFCLHPNMQAFVEYFDIPDYIKVIRQGEVDVQLLIKESKLMITDYSSVAFDFSFLEKPVIYYQFDRDRFIGKLPSHLDLDKELPGRIVDNVEAVIEAASHYVDNGFKNEQQIINKANNFVAYKDTNNSQRIYEEAKSFKRRNIIKDALKYDILSQHVFKRFRRHKKYFDIMSYMNKFLVRFGKMDEKLIVIESNLGKQVTDSPKMIYDQIKALDKGYKIVWVSNKIYPFDDENVITVKRLSPSYYKYLSIAKYWINNQNFPHYIEKKKNTTYIQTWHGTPLKKMLNDVDDFKGRDEGYIDRINRSVSQWDYLVSPSPYATSCFKSAFNFKKEMLEVGYPRNDIFYENESDIEEKQHIIKRKLSIPKDKKVILYAPTFRDDEVSSAKKHLINLKLDLHQMKEKLGDEYVLLLRPHIIISNNIIIDKSLEGFIYNVASYEDISDLYLISDICITDYSSVMFDYANTQKPLLFFTYDLEHYKDNLRGFYMNFEDEAPGPLLKDNESLIDAIQNIETVNESYKDKYDKFYEKFCSFEKGTATKQIVDKLF</sequence>
<dbReference type="GO" id="GO:0019350">
    <property type="term" value="P:teichoic acid biosynthetic process"/>
    <property type="evidence" value="ECO:0007669"/>
    <property type="project" value="UniProtKB-KW"/>
</dbReference>
<evidence type="ECO:0000313" key="8">
    <source>
        <dbReference type="EMBL" id="ASE34592.1"/>
    </source>
</evidence>
<protein>
    <submittedName>
        <fullName evidence="8">CDP-glycerol--glycerophosphate glycerophosphotransferase</fullName>
    </submittedName>
</protein>
<organism evidence="8 9">
    <name type="scientific">Mammaliicoccus sciuri</name>
    <name type="common">Staphylococcus sciuri</name>
    <dbReference type="NCBI Taxonomy" id="1296"/>
    <lineage>
        <taxon>Bacteria</taxon>
        <taxon>Bacillati</taxon>
        <taxon>Bacillota</taxon>
        <taxon>Bacilli</taxon>
        <taxon>Bacillales</taxon>
        <taxon>Staphylococcaceae</taxon>
        <taxon>Mammaliicoccus</taxon>
    </lineage>
</organism>
<dbReference type="InterPro" id="IPR041038">
    <property type="entry name" value="TarS_C1"/>
</dbReference>
<comment type="subcellular location">
    <subcellularLocation>
        <location evidence="1">Cell membrane</location>
        <topology evidence="1">Peripheral membrane protein</topology>
    </subcellularLocation>
</comment>
<dbReference type="SUPFAM" id="SSF53756">
    <property type="entry name" value="UDP-Glycosyltransferase/glycogen phosphorylase"/>
    <property type="match status" value="2"/>
</dbReference>
<keyword evidence="3" id="KW-1003">Cell membrane</keyword>
<dbReference type="Proteomes" id="UP000197058">
    <property type="component" value="Chromosome"/>
</dbReference>
<dbReference type="PANTHER" id="PTHR37316:SF3">
    <property type="entry name" value="TEICHOIC ACID GLYCEROL-PHOSPHATE TRANSFERASE"/>
    <property type="match status" value="1"/>
</dbReference>
<dbReference type="Pfam" id="PF04464">
    <property type="entry name" value="Glyphos_transf"/>
    <property type="match status" value="2"/>
</dbReference>
<reference evidence="9" key="1">
    <citation type="submission" date="2017-06" db="EMBL/GenBank/DDBJ databases">
        <title>FDA dAtabase for Regulatory Grade micrObial Sequences (FDA-ARGOS): Supporting development and validation of Infectious Disease Dx tests.</title>
        <authorList>
            <person name="Goldberg B."/>
            <person name="Campos J."/>
            <person name="Tallon L."/>
            <person name="Sadzewicz L."/>
            <person name="Sengamalay N."/>
            <person name="Ott S."/>
            <person name="Godinez A."/>
            <person name="Nagaraj S."/>
            <person name="Vavikolanu K."/>
            <person name="Nadendla S."/>
            <person name="George J."/>
            <person name="Geyer C."/>
            <person name="Sichtig H."/>
        </authorList>
    </citation>
    <scope>NUCLEOTIDE SEQUENCE [LARGE SCALE GENOMIC DNA]</scope>
    <source>
        <strain evidence="9">FDAARGOS_285</strain>
    </source>
</reference>
<dbReference type="RefSeq" id="WP_084754878.1">
    <property type="nucleotide sequence ID" value="NZ_CP022046.2"/>
</dbReference>